<evidence type="ECO:0000313" key="1">
    <source>
        <dbReference type="EMBL" id="SNS76417.1"/>
    </source>
</evidence>
<dbReference type="RefSeq" id="WP_089242504.1">
    <property type="nucleotide sequence ID" value="NZ_FZOK01000025.1"/>
</dbReference>
<reference evidence="2" key="1">
    <citation type="submission" date="2017-06" db="EMBL/GenBank/DDBJ databases">
        <authorList>
            <person name="Varghese N."/>
            <person name="Submissions S."/>
        </authorList>
    </citation>
    <scope>NUCLEOTIDE SEQUENCE [LARGE SCALE GENOMIC DNA]</scope>
    <source>
        <strain evidence="2">5C</strain>
    </source>
</reference>
<organism evidence="1 2">
    <name type="scientific">Belliella buryatensis</name>
    <dbReference type="NCBI Taxonomy" id="1500549"/>
    <lineage>
        <taxon>Bacteria</taxon>
        <taxon>Pseudomonadati</taxon>
        <taxon>Bacteroidota</taxon>
        <taxon>Cytophagia</taxon>
        <taxon>Cytophagales</taxon>
        <taxon>Cyclobacteriaceae</taxon>
        <taxon>Belliella</taxon>
    </lineage>
</organism>
<dbReference type="EMBL" id="FZOK01000025">
    <property type="protein sequence ID" value="SNS76417.1"/>
    <property type="molecule type" value="Genomic_DNA"/>
</dbReference>
<sequence length="297" mass="33962">MAEFDIPAIALSYVKISFQCNNTNCYGIIKSDLLQVPLPNSEGENHSESLKEEDYVLECPVCSKKYGVFIGCGFGGAYVNLPDIDEDETKVDILTFDDINEFDSDQIDAFLTNPDSLGKFMVEIGKLRFLINLDFPNEEIYQIIYKLTFSGAITCLEEYLADLLINKVLRDDDVFWKYFDALPDSKNTIHNSIKVKKSRKGVEELVKKKLLNTLYHRIVDVDKIYSTVFDISFPAYGDVCKIIQDRHDMVHRNGKTKDGVILLLHKGYVNRTIDTIARFVEDLDNRINGNRNPDLPF</sequence>
<dbReference type="Proteomes" id="UP000198480">
    <property type="component" value="Unassembled WGS sequence"/>
</dbReference>
<protein>
    <recommendedName>
        <fullName evidence="3">RiboL-PSP-HEPN domain-containing protein</fullName>
    </recommendedName>
</protein>
<evidence type="ECO:0000313" key="2">
    <source>
        <dbReference type="Proteomes" id="UP000198480"/>
    </source>
</evidence>
<dbReference type="AlphaFoldDB" id="A0A239H4V2"/>
<accession>A0A239H4V2</accession>
<dbReference type="OrthoDB" id="1340280at2"/>
<name>A0A239H4V2_9BACT</name>
<evidence type="ECO:0008006" key="3">
    <source>
        <dbReference type="Google" id="ProtNLM"/>
    </source>
</evidence>
<proteinExistence type="predicted"/>
<keyword evidence="2" id="KW-1185">Reference proteome</keyword>
<gene>
    <name evidence="1" type="ORF">SAMN06295967_1256</name>
</gene>